<reference evidence="2" key="2">
    <citation type="submission" date="2018-03" db="EMBL/GenBank/DDBJ databases">
        <title>Identification and characterization of neuropeptides by transcriptome and proteome analyses in a bivalve mollusc Patinopecten yessoensis.</title>
        <authorList>
            <person name="Zhang M."/>
            <person name="Wang Y."/>
            <person name="Li Y."/>
            <person name="Li W."/>
            <person name="Li R."/>
            <person name="Xie X."/>
            <person name="Wang S."/>
            <person name="Hu X."/>
            <person name="Zhang L."/>
            <person name="Bao Z."/>
        </authorList>
    </citation>
    <scope>NUCLEOTIDE SEQUENCE</scope>
    <source>
        <tissue evidence="2">Ganglion</tissue>
    </source>
</reference>
<accession>A0A210R1B7</accession>
<reference evidence="3 4" key="1">
    <citation type="journal article" date="2017" name="Nat. Ecol. Evol.">
        <title>Scallop genome provides insights into evolution of bilaterian karyotype and development.</title>
        <authorList>
            <person name="Wang S."/>
            <person name="Zhang J."/>
            <person name="Jiao W."/>
            <person name="Li J."/>
            <person name="Xun X."/>
            <person name="Sun Y."/>
            <person name="Guo X."/>
            <person name="Huan P."/>
            <person name="Dong B."/>
            <person name="Zhang L."/>
            <person name="Hu X."/>
            <person name="Sun X."/>
            <person name="Wang J."/>
            <person name="Zhao C."/>
            <person name="Wang Y."/>
            <person name="Wang D."/>
            <person name="Huang X."/>
            <person name="Wang R."/>
            <person name="Lv J."/>
            <person name="Li Y."/>
            <person name="Zhang Z."/>
            <person name="Liu B."/>
            <person name="Lu W."/>
            <person name="Hui Y."/>
            <person name="Liang J."/>
            <person name="Zhou Z."/>
            <person name="Hou R."/>
            <person name="Li X."/>
            <person name="Liu Y."/>
            <person name="Li H."/>
            <person name="Ning X."/>
            <person name="Lin Y."/>
            <person name="Zhao L."/>
            <person name="Xing Q."/>
            <person name="Dou J."/>
            <person name="Li Y."/>
            <person name="Mao J."/>
            <person name="Guo H."/>
            <person name="Dou H."/>
            <person name="Li T."/>
            <person name="Mu C."/>
            <person name="Jiang W."/>
            <person name="Fu Q."/>
            <person name="Fu X."/>
            <person name="Miao Y."/>
            <person name="Liu J."/>
            <person name="Yu Q."/>
            <person name="Li R."/>
            <person name="Liao H."/>
            <person name="Li X."/>
            <person name="Kong Y."/>
            <person name="Jiang Z."/>
            <person name="Chourrout D."/>
            <person name="Li R."/>
            <person name="Bao Z."/>
        </authorList>
    </citation>
    <scope>NUCLEOTIDE SEQUENCE [LARGE SCALE GENOMIC DNA]</scope>
    <source>
        <strain evidence="3 4">PY_sf001</strain>
    </source>
</reference>
<evidence type="ECO:0000313" key="2">
    <source>
        <dbReference type="EMBL" id="AXN93523.1"/>
    </source>
</evidence>
<keyword evidence="1" id="KW-0732">Signal</keyword>
<evidence type="ECO:0000256" key="1">
    <source>
        <dbReference type="SAM" id="SignalP"/>
    </source>
</evidence>
<dbReference type="EMBL" id="MH045255">
    <property type="protein sequence ID" value="AXN93523.1"/>
    <property type="molecule type" value="mRNA"/>
</dbReference>
<feature type="signal peptide" evidence="1">
    <location>
        <begin position="1"/>
        <end position="23"/>
    </location>
</feature>
<gene>
    <name evidence="3" type="ORF">KP79_PYT00289</name>
</gene>
<name>A0A210R1B7_MIZYE</name>
<dbReference type="Proteomes" id="UP000242188">
    <property type="component" value="Unassembled WGS sequence"/>
</dbReference>
<dbReference type="STRING" id="6573.A0A210R1B7"/>
<sequence>MYVQLFVCLCCCVVMVTPRATTPLEHRVRRQAADFKIAQYRACMSVNSFYNKDCRNIGWGLVDVLRSGRRKKSDLAPLQLIMDELTNDNNDELDDTYL</sequence>
<feature type="chain" id="PRO_5036031225" evidence="1">
    <location>
        <begin position="24"/>
        <end position="98"/>
    </location>
</feature>
<keyword evidence="4" id="KW-1185">Reference proteome</keyword>
<proteinExistence type="evidence at transcript level"/>
<dbReference type="EMBL" id="NEDP02000869">
    <property type="protein sequence ID" value="OWF54853.1"/>
    <property type="molecule type" value="Genomic_DNA"/>
</dbReference>
<organism evidence="3 4">
    <name type="scientific">Mizuhopecten yessoensis</name>
    <name type="common">Japanese scallop</name>
    <name type="synonym">Patinopecten yessoensis</name>
    <dbReference type="NCBI Taxonomy" id="6573"/>
    <lineage>
        <taxon>Eukaryota</taxon>
        <taxon>Metazoa</taxon>
        <taxon>Spiralia</taxon>
        <taxon>Lophotrochozoa</taxon>
        <taxon>Mollusca</taxon>
        <taxon>Bivalvia</taxon>
        <taxon>Autobranchia</taxon>
        <taxon>Pteriomorphia</taxon>
        <taxon>Pectinida</taxon>
        <taxon>Pectinoidea</taxon>
        <taxon>Pectinidae</taxon>
        <taxon>Mizuhopecten</taxon>
    </lineage>
</organism>
<dbReference type="AlphaFoldDB" id="A0A210R1B7"/>
<evidence type="ECO:0000313" key="4">
    <source>
        <dbReference type="Proteomes" id="UP000242188"/>
    </source>
</evidence>
<evidence type="ECO:0000313" key="3">
    <source>
        <dbReference type="EMBL" id="OWF54853.1"/>
    </source>
</evidence>
<protein>
    <submittedName>
        <fullName evidence="2">RSamide</fullName>
    </submittedName>
</protein>